<accession>U7QDM3</accession>
<dbReference type="InterPro" id="IPR003646">
    <property type="entry name" value="SH3-like_bac-type"/>
</dbReference>
<evidence type="ECO:0000259" key="2">
    <source>
        <dbReference type="Pfam" id="PF08239"/>
    </source>
</evidence>
<evidence type="ECO:0000313" key="4">
    <source>
        <dbReference type="Proteomes" id="UP000017127"/>
    </source>
</evidence>
<name>U7QDM3_9CYAN</name>
<dbReference type="Pfam" id="PF08239">
    <property type="entry name" value="SH3_3"/>
    <property type="match status" value="1"/>
</dbReference>
<dbReference type="Gene3D" id="2.30.30.40">
    <property type="entry name" value="SH3 Domains"/>
    <property type="match status" value="1"/>
</dbReference>
<dbReference type="PATRIC" id="fig|1348334.3.peg.5030"/>
<comment type="caution">
    <text evidence="3">The sequence shown here is derived from an EMBL/GenBank/DDBJ whole genome shotgun (WGS) entry which is preliminary data.</text>
</comment>
<keyword evidence="4" id="KW-1185">Reference proteome</keyword>
<feature type="compositionally biased region" description="Pro residues" evidence="1">
    <location>
        <begin position="58"/>
        <end position="74"/>
    </location>
</feature>
<reference evidence="3 4" key="1">
    <citation type="journal article" date="2013" name="Front. Microbiol.">
        <title>Comparative genomic analyses of the cyanobacterium, Lyngbya aestuarii BL J, a powerful hydrogen producer.</title>
        <authorList>
            <person name="Kothari A."/>
            <person name="Vaughn M."/>
            <person name="Garcia-Pichel F."/>
        </authorList>
    </citation>
    <scope>NUCLEOTIDE SEQUENCE [LARGE SCALE GENOMIC DNA]</scope>
    <source>
        <strain evidence="3 4">BL J</strain>
    </source>
</reference>
<sequence>MSLYNLLKFLVGFFLAIVILAGASVAAALYFAARLTELPERPTFENDTSPTAQTASTPPKPTTPKPTPTPPAAPKLPEGAYRAVVVQPIGLILRDSPSFEATRIGGVGYEEKVIVLEESEDKNWQRVQAEEDSNRVGWVKGGNTEALE</sequence>
<dbReference type="RefSeq" id="WP_023068899.1">
    <property type="nucleotide sequence ID" value="NZ_AUZM01000078.1"/>
</dbReference>
<evidence type="ECO:0000313" key="3">
    <source>
        <dbReference type="EMBL" id="ERT04836.1"/>
    </source>
</evidence>
<dbReference type="OrthoDB" id="573524at2"/>
<feature type="domain" description="SH3b" evidence="2">
    <location>
        <begin position="90"/>
        <end position="143"/>
    </location>
</feature>
<feature type="region of interest" description="Disordered" evidence="1">
    <location>
        <begin position="41"/>
        <end position="76"/>
    </location>
</feature>
<proteinExistence type="predicted"/>
<organism evidence="3 4">
    <name type="scientific">Lyngbya aestuarii BL J</name>
    <dbReference type="NCBI Taxonomy" id="1348334"/>
    <lineage>
        <taxon>Bacteria</taxon>
        <taxon>Bacillati</taxon>
        <taxon>Cyanobacteriota</taxon>
        <taxon>Cyanophyceae</taxon>
        <taxon>Oscillatoriophycideae</taxon>
        <taxon>Oscillatoriales</taxon>
        <taxon>Microcoleaceae</taxon>
        <taxon>Lyngbya</taxon>
    </lineage>
</organism>
<dbReference type="EMBL" id="AUZM01000078">
    <property type="protein sequence ID" value="ERT04836.1"/>
    <property type="molecule type" value="Genomic_DNA"/>
</dbReference>
<dbReference type="Proteomes" id="UP000017127">
    <property type="component" value="Unassembled WGS sequence"/>
</dbReference>
<evidence type="ECO:0000256" key="1">
    <source>
        <dbReference type="SAM" id="MobiDB-lite"/>
    </source>
</evidence>
<protein>
    <recommendedName>
        <fullName evidence="2">SH3b domain-containing protein</fullName>
    </recommendedName>
</protein>
<feature type="compositionally biased region" description="Low complexity" evidence="1">
    <location>
        <begin position="48"/>
        <end position="57"/>
    </location>
</feature>
<dbReference type="AlphaFoldDB" id="U7QDM3"/>
<gene>
    <name evidence="3" type="ORF">M595_5223</name>
</gene>
<feature type="region of interest" description="Disordered" evidence="1">
    <location>
        <begin position="126"/>
        <end position="148"/>
    </location>
</feature>